<evidence type="ECO:0000313" key="1">
    <source>
        <dbReference type="EMBL" id="KAJ3833578.1"/>
    </source>
</evidence>
<name>A0AA38P005_9AGAR</name>
<keyword evidence="2" id="KW-1185">Reference proteome</keyword>
<dbReference type="EMBL" id="MU806669">
    <property type="protein sequence ID" value="KAJ3833578.1"/>
    <property type="molecule type" value="Genomic_DNA"/>
</dbReference>
<gene>
    <name evidence="1" type="ORF">F5878DRAFT_510917</name>
</gene>
<proteinExistence type="predicted"/>
<dbReference type="SUPFAM" id="SSF56219">
    <property type="entry name" value="DNase I-like"/>
    <property type="match status" value="1"/>
</dbReference>
<comment type="caution">
    <text evidence="1">The sequence shown here is derived from an EMBL/GenBank/DDBJ whole genome shotgun (WGS) entry which is preliminary data.</text>
</comment>
<accession>A0AA38P005</accession>
<dbReference type="AlphaFoldDB" id="A0AA38P005"/>
<organism evidence="1 2">
    <name type="scientific">Lentinula raphanica</name>
    <dbReference type="NCBI Taxonomy" id="153919"/>
    <lineage>
        <taxon>Eukaryota</taxon>
        <taxon>Fungi</taxon>
        <taxon>Dikarya</taxon>
        <taxon>Basidiomycota</taxon>
        <taxon>Agaricomycotina</taxon>
        <taxon>Agaricomycetes</taxon>
        <taxon>Agaricomycetidae</taxon>
        <taxon>Agaricales</taxon>
        <taxon>Marasmiineae</taxon>
        <taxon>Omphalotaceae</taxon>
        <taxon>Lentinula</taxon>
    </lineage>
</organism>
<reference evidence="1" key="1">
    <citation type="submission" date="2022-08" db="EMBL/GenBank/DDBJ databases">
        <authorList>
            <consortium name="DOE Joint Genome Institute"/>
            <person name="Min B."/>
            <person name="Riley R."/>
            <person name="Sierra-Patev S."/>
            <person name="Naranjo-Ortiz M."/>
            <person name="Looney B."/>
            <person name="Konkel Z."/>
            <person name="Slot J.C."/>
            <person name="Sakamoto Y."/>
            <person name="Steenwyk J.L."/>
            <person name="Rokas A."/>
            <person name="Carro J."/>
            <person name="Camarero S."/>
            <person name="Ferreira P."/>
            <person name="Molpeceres G."/>
            <person name="Ruiz-Duenas F.J."/>
            <person name="Serrano A."/>
            <person name="Henrissat B."/>
            <person name="Drula E."/>
            <person name="Hughes K.W."/>
            <person name="Mata J.L."/>
            <person name="Ishikawa N.K."/>
            <person name="Vargas-Isla R."/>
            <person name="Ushijima S."/>
            <person name="Smith C.A."/>
            <person name="Ahrendt S."/>
            <person name="Andreopoulos W."/>
            <person name="He G."/>
            <person name="Labutti K."/>
            <person name="Lipzen A."/>
            <person name="Ng V."/>
            <person name="Sandor L."/>
            <person name="Barry K."/>
            <person name="Martinez A.T."/>
            <person name="Xiao Y."/>
            <person name="Gibbons J.G."/>
            <person name="Terashima K."/>
            <person name="Hibbett D.S."/>
            <person name="Grigoriev I.V."/>
        </authorList>
    </citation>
    <scope>NUCLEOTIDE SEQUENCE</scope>
    <source>
        <strain evidence="1">TFB9207</strain>
    </source>
</reference>
<dbReference type="Proteomes" id="UP001163846">
    <property type="component" value="Unassembled WGS sequence"/>
</dbReference>
<dbReference type="InterPro" id="IPR036691">
    <property type="entry name" value="Endo/exonu/phosph_ase_sf"/>
</dbReference>
<protein>
    <recommendedName>
        <fullName evidence="3">Endonuclease/exonuclease/phosphatase domain-containing protein</fullName>
    </recommendedName>
</protein>
<evidence type="ECO:0008006" key="3">
    <source>
        <dbReference type="Google" id="ProtNLM"/>
    </source>
</evidence>
<evidence type="ECO:0000313" key="2">
    <source>
        <dbReference type="Proteomes" id="UP001163846"/>
    </source>
</evidence>
<sequence length="150" mass="17749">MTLPEAVPTLRSFSTGNLTRVDNVFCTPQLLERVILCKVNHGSQPIKTDHFPIETVFDLQTTVTDPRRRRNWKKVDWKGLREDLEGRLDLLGEPTEITSDEEFWETLKRLDSTLEEVIEEHVPYVKPSPHQRRWWNEDLARMRRDRNNLG</sequence>
<feature type="non-terminal residue" evidence="1">
    <location>
        <position position="150"/>
    </location>
</feature>